<feature type="domain" description="Transposase-like Mu C-terminal" evidence="2">
    <location>
        <begin position="60"/>
        <end position="111"/>
    </location>
</feature>
<dbReference type="Pfam" id="PF09299">
    <property type="entry name" value="Mu-transpos_C"/>
    <property type="match status" value="1"/>
</dbReference>
<evidence type="ECO:0000313" key="3">
    <source>
        <dbReference type="EMBL" id="RVX45787.1"/>
    </source>
</evidence>
<name>A0A438MIY3_9ACTN</name>
<comment type="caution">
    <text evidence="3">The sequence shown here is derived from an EMBL/GenBank/DDBJ whole genome shotgun (WGS) entry which is preliminary data.</text>
</comment>
<protein>
    <submittedName>
        <fullName evidence="3">Mu transposase-like protein</fullName>
    </submittedName>
</protein>
<gene>
    <name evidence="3" type="ORF">EDD27_8607</name>
</gene>
<dbReference type="InterPro" id="IPR015378">
    <property type="entry name" value="Transposase-like_Mu_C"/>
</dbReference>
<proteinExistence type="predicted"/>
<dbReference type="Proteomes" id="UP000284824">
    <property type="component" value="Unassembled WGS sequence"/>
</dbReference>
<dbReference type="RefSeq" id="WP_164904029.1">
    <property type="nucleotide sequence ID" value="NZ_SAUN01000001.1"/>
</dbReference>
<dbReference type="PANTHER" id="PTHR35004">
    <property type="entry name" value="TRANSPOSASE RV3428C-RELATED"/>
    <property type="match status" value="1"/>
</dbReference>
<organism evidence="3 4">
    <name type="scientific">Nonomuraea polychroma</name>
    <dbReference type="NCBI Taxonomy" id="46176"/>
    <lineage>
        <taxon>Bacteria</taxon>
        <taxon>Bacillati</taxon>
        <taxon>Actinomycetota</taxon>
        <taxon>Actinomycetes</taxon>
        <taxon>Streptosporangiales</taxon>
        <taxon>Streptosporangiaceae</taxon>
        <taxon>Nonomuraea</taxon>
    </lineage>
</organism>
<dbReference type="EMBL" id="SAUN01000001">
    <property type="protein sequence ID" value="RVX45787.1"/>
    <property type="molecule type" value="Genomic_DNA"/>
</dbReference>
<dbReference type="PANTHER" id="PTHR35004:SF6">
    <property type="entry name" value="TRANSPOSASE"/>
    <property type="match status" value="1"/>
</dbReference>
<keyword evidence="4" id="KW-1185">Reference proteome</keyword>
<feature type="region of interest" description="Disordered" evidence="1">
    <location>
        <begin position="127"/>
        <end position="146"/>
    </location>
</feature>
<feature type="region of interest" description="Disordered" evidence="1">
    <location>
        <begin position="171"/>
        <end position="206"/>
    </location>
</feature>
<accession>A0A438MIY3</accession>
<evidence type="ECO:0000313" key="4">
    <source>
        <dbReference type="Proteomes" id="UP000284824"/>
    </source>
</evidence>
<reference evidence="3 4" key="1">
    <citation type="submission" date="2019-01" db="EMBL/GenBank/DDBJ databases">
        <title>Sequencing the genomes of 1000 actinobacteria strains.</title>
        <authorList>
            <person name="Klenk H.-P."/>
        </authorList>
    </citation>
    <scope>NUCLEOTIDE SEQUENCE [LARGE SCALE GENOMIC DNA]</scope>
    <source>
        <strain evidence="3 4">DSM 43925</strain>
    </source>
</reference>
<evidence type="ECO:0000256" key="1">
    <source>
        <dbReference type="SAM" id="MobiDB-lite"/>
    </source>
</evidence>
<evidence type="ECO:0000259" key="2">
    <source>
        <dbReference type="Pfam" id="PF09299"/>
    </source>
</evidence>
<sequence>MADLADLADLAELSKLFVAWVETSYRQQIHSETGAKPLARWQQGLPGPLVVPSPAQPAEAFLWTERRKASKVGTVTLHHNAYEVGHELAGRYVEPAFDPFDLTRIEVRVNGKPVAAARAFTIGRHAHPKARPELRGDTDTSPPAPLTSIDYLRLVDAETKLDRIEEVTSQPQTPIGLDAGGRRRRPAAAIAQPVPKPSHPQRSSRSYPVLEWMSRERFDRNVPAWV</sequence>
<dbReference type="AlphaFoldDB" id="A0A438MIY3"/>